<sequence length="69" mass="7554">MDRMLTIWSAETEAGAVSRDQAGRSGSRSRSPLAGLYCSRAALLTLGSALTLKQRTRRYELPEEKVIIG</sequence>
<reference evidence="1 2" key="1">
    <citation type="submission" date="2024-09" db="EMBL/GenBank/DDBJ databases">
        <authorList>
            <person name="Sun Q."/>
            <person name="Mori K."/>
        </authorList>
    </citation>
    <scope>NUCLEOTIDE SEQUENCE [LARGE SCALE GENOMIC DNA]</scope>
    <source>
        <strain evidence="1 2">JCM 3324</strain>
    </source>
</reference>
<dbReference type="RefSeq" id="WP_345408109.1">
    <property type="nucleotide sequence ID" value="NZ_BAAAXS010000001.1"/>
</dbReference>
<dbReference type="EMBL" id="JBHMCF010000008">
    <property type="protein sequence ID" value="MFB9469817.1"/>
    <property type="molecule type" value="Genomic_DNA"/>
</dbReference>
<dbReference type="Proteomes" id="UP001589568">
    <property type="component" value="Unassembled WGS sequence"/>
</dbReference>
<name>A0ABV5NHY3_9ACTN</name>
<comment type="caution">
    <text evidence="1">The sequence shown here is derived from an EMBL/GenBank/DDBJ whole genome shotgun (WGS) entry which is preliminary data.</text>
</comment>
<evidence type="ECO:0000313" key="2">
    <source>
        <dbReference type="Proteomes" id="UP001589568"/>
    </source>
</evidence>
<gene>
    <name evidence="1" type="ORF">ACFFR3_09905</name>
</gene>
<evidence type="ECO:0000313" key="1">
    <source>
        <dbReference type="EMBL" id="MFB9469817.1"/>
    </source>
</evidence>
<organism evidence="1 2">
    <name type="scientific">Nonomuraea salmonea</name>
    <dbReference type="NCBI Taxonomy" id="46181"/>
    <lineage>
        <taxon>Bacteria</taxon>
        <taxon>Bacillati</taxon>
        <taxon>Actinomycetota</taxon>
        <taxon>Actinomycetes</taxon>
        <taxon>Streptosporangiales</taxon>
        <taxon>Streptosporangiaceae</taxon>
        <taxon>Nonomuraea</taxon>
    </lineage>
</organism>
<proteinExistence type="predicted"/>
<protein>
    <submittedName>
        <fullName evidence="1">Uncharacterized protein</fullName>
    </submittedName>
</protein>
<accession>A0ABV5NHY3</accession>
<keyword evidence="2" id="KW-1185">Reference proteome</keyword>